<dbReference type="Proteomes" id="UP001428817">
    <property type="component" value="Unassembled WGS sequence"/>
</dbReference>
<dbReference type="RefSeq" id="WP_185058722.1">
    <property type="nucleotide sequence ID" value="NZ_BAABJP010000001.1"/>
</dbReference>
<dbReference type="EMBL" id="BAABJP010000001">
    <property type="protein sequence ID" value="GAA5145982.1"/>
    <property type="molecule type" value="Genomic_DNA"/>
</dbReference>
<name>A0ABP9PJ50_9PSEU</name>
<evidence type="ECO:0000313" key="3">
    <source>
        <dbReference type="Proteomes" id="UP001428817"/>
    </source>
</evidence>
<keyword evidence="1" id="KW-1133">Transmembrane helix</keyword>
<gene>
    <name evidence="2" type="ORF">GCM10023321_04690</name>
</gene>
<dbReference type="InterPro" id="IPR009937">
    <property type="entry name" value="Phage_holin_3_6"/>
</dbReference>
<keyword evidence="1" id="KW-0812">Transmembrane</keyword>
<feature type="transmembrane region" description="Helical" evidence="1">
    <location>
        <begin position="65"/>
        <end position="90"/>
    </location>
</feature>
<feature type="transmembrane region" description="Helical" evidence="1">
    <location>
        <begin position="102"/>
        <end position="127"/>
    </location>
</feature>
<sequence length="162" mass="17415">MASPTRSSGGAGVPPALPSIPLSAEAPDTHSIGGLVREASTQVSNLVRAELKLARSELTTEVKKGAIGAGFFIVALAVFIFSLVFFFIALAELLTYLWFERWSAYLLVFGVMALTAAVAGFIGFLVVRKIRPPRRTISSVRDTASVFTQRGREDTDPAAGRW</sequence>
<evidence type="ECO:0000256" key="1">
    <source>
        <dbReference type="SAM" id="Phobius"/>
    </source>
</evidence>
<organism evidence="2 3">
    <name type="scientific">Pseudonocardia eucalypti</name>
    <dbReference type="NCBI Taxonomy" id="648755"/>
    <lineage>
        <taxon>Bacteria</taxon>
        <taxon>Bacillati</taxon>
        <taxon>Actinomycetota</taxon>
        <taxon>Actinomycetes</taxon>
        <taxon>Pseudonocardiales</taxon>
        <taxon>Pseudonocardiaceae</taxon>
        <taxon>Pseudonocardia</taxon>
    </lineage>
</organism>
<comment type="caution">
    <text evidence="2">The sequence shown here is derived from an EMBL/GenBank/DDBJ whole genome shotgun (WGS) entry which is preliminary data.</text>
</comment>
<protein>
    <submittedName>
        <fullName evidence="2">Phage holin family protein</fullName>
    </submittedName>
</protein>
<evidence type="ECO:0000313" key="2">
    <source>
        <dbReference type="EMBL" id="GAA5145982.1"/>
    </source>
</evidence>
<keyword evidence="3" id="KW-1185">Reference proteome</keyword>
<keyword evidence="1" id="KW-0472">Membrane</keyword>
<proteinExistence type="predicted"/>
<dbReference type="Pfam" id="PF07332">
    <property type="entry name" value="Phage_holin_3_6"/>
    <property type="match status" value="1"/>
</dbReference>
<accession>A0ABP9PJ50</accession>
<dbReference type="InterPro" id="IPR036197">
    <property type="entry name" value="NarG-like_sf"/>
</dbReference>
<reference evidence="3" key="1">
    <citation type="journal article" date="2019" name="Int. J. Syst. Evol. Microbiol.">
        <title>The Global Catalogue of Microorganisms (GCM) 10K type strain sequencing project: providing services to taxonomists for standard genome sequencing and annotation.</title>
        <authorList>
            <consortium name="The Broad Institute Genomics Platform"/>
            <consortium name="The Broad Institute Genome Sequencing Center for Infectious Disease"/>
            <person name="Wu L."/>
            <person name="Ma J."/>
        </authorList>
    </citation>
    <scope>NUCLEOTIDE SEQUENCE [LARGE SCALE GENOMIC DNA]</scope>
    <source>
        <strain evidence="3">JCM 18303</strain>
    </source>
</reference>
<dbReference type="SUPFAM" id="SSF103501">
    <property type="entry name" value="Respiratory nitrate reductase 1 gamma chain"/>
    <property type="match status" value="1"/>
</dbReference>